<feature type="region of interest" description="Disordered" evidence="10">
    <location>
        <begin position="1"/>
        <end position="40"/>
    </location>
</feature>
<dbReference type="PROSITE" id="PS50082">
    <property type="entry name" value="WD_REPEATS_2"/>
    <property type="match status" value="5"/>
</dbReference>
<dbReference type="STRING" id="425264.A0A3G2S697"/>
<evidence type="ECO:0000256" key="8">
    <source>
        <dbReference type="ARBA" id="ARBA00068146"/>
    </source>
</evidence>
<dbReference type="InterPro" id="IPR001680">
    <property type="entry name" value="WD40_rpt"/>
</dbReference>
<proteinExistence type="predicted"/>
<dbReference type="SMART" id="SM00320">
    <property type="entry name" value="WD40"/>
    <property type="match status" value="7"/>
</dbReference>
<dbReference type="CDD" id="cd00200">
    <property type="entry name" value="WD40"/>
    <property type="match status" value="1"/>
</dbReference>
<evidence type="ECO:0000256" key="10">
    <source>
        <dbReference type="SAM" id="MobiDB-lite"/>
    </source>
</evidence>
<feature type="repeat" description="WD" evidence="9">
    <location>
        <begin position="418"/>
        <end position="450"/>
    </location>
</feature>
<keyword evidence="3" id="KW-0507">mRNA processing</keyword>
<evidence type="ECO:0000313" key="11">
    <source>
        <dbReference type="EMBL" id="AYO42839.1"/>
    </source>
</evidence>
<dbReference type="GO" id="GO:0003729">
    <property type="term" value="F:mRNA binding"/>
    <property type="evidence" value="ECO:0007669"/>
    <property type="project" value="TreeGrafter"/>
</dbReference>
<keyword evidence="2 9" id="KW-0853">WD repeat</keyword>
<dbReference type="EMBL" id="CP033150">
    <property type="protein sequence ID" value="AYO42839.1"/>
    <property type="molecule type" value="Genomic_DNA"/>
</dbReference>
<keyword evidence="5" id="KW-0677">Repeat</keyword>
<reference evidence="11 12" key="1">
    <citation type="submission" date="2018-10" db="EMBL/GenBank/DDBJ databases">
        <title>Complete genome sequence of Malassezia restricta CBS 7877.</title>
        <authorList>
            <person name="Morand S.C."/>
            <person name="Bertignac M."/>
            <person name="Iltis A."/>
            <person name="Kolder I."/>
            <person name="Pirovano W."/>
            <person name="Jourdain R."/>
            <person name="Clavaud C."/>
        </authorList>
    </citation>
    <scope>NUCLEOTIDE SEQUENCE [LARGE SCALE GENOMIC DNA]</scope>
    <source>
        <strain evidence="11 12">CBS 7877</strain>
    </source>
</reference>
<dbReference type="Pfam" id="PF00400">
    <property type="entry name" value="WD40"/>
    <property type="match status" value="6"/>
</dbReference>
<dbReference type="InterPro" id="IPR020472">
    <property type="entry name" value="WD40_PAC1"/>
</dbReference>
<evidence type="ECO:0000313" key="12">
    <source>
        <dbReference type="Proteomes" id="UP000269793"/>
    </source>
</evidence>
<dbReference type="PANTHER" id="PTHR43979:SF1">
    <property type="entry name" value="PRE-MRNA-PROCESSING FACTOR 17"/>
    <property type="match status" value="1"/>
</dbReference>
<dbReference type="GO" id="GO:0071013">
    <property type="term" value="C:catalytic step 2 spliceosome"/>
    <property type="evidence" value="ECO:0007669"/>
    <property type="project" value="InterPro"/>
</dbReference>
<keyword evidence="4" id="KW-0747">Spliceosome</keyword>
<dbReference type="PANTHER" id="PTHR43979">
    <property type="entry name" value="PRE-MRNA-PROCESSING FACTOR 17"/>
    <property type="match status" value="1"/>
</dbReference>
<gene>
    <name evidence="11" type="primary">CDC40</name>
    <name evidence="11" type="ORF">DNF11_1889</name>
</gene>
<keyword evidence="7" id="KW-0539">Nucleus</keyword>
<dbReference type="InterPro" id="IPR032847">
    <property type="entry name" value="PRPF17"/>
</dbReference>
<dbReference type="PROSITE" id="PS50294">
    <property type="entry name" value="WD_REPEATS_REGION"/>
    <property type="match status" value="4"/>
</dbReference>
<dbReference type="Proteomes" id="UP000269793">
    <property type="component" value="Chromosome III"/>
</dbReference>
<dbReference type="OrthoDB" id="10257301at2759"/>
<evidence type="ECO:0000256" key="9">
    <source>
        <dbReference type="PROSITE-ProRule" id="PRU00221"/>
    </source>
</evidence>
<feature type="repeat" description="WD" evidence="9">
    <location>
        <begin position="548"/>
        <end position="581"/>
    </location>
</feature>
<feature type="repeat" description="WD" evidence="9">
    <location>
        <begin position="516"/>
        <end position="547"/>
    </location>
</feature>
<dbReference type="InterPro" id="IPR019775">
    <property type="entry name" value="WD40_repeat_CS"/>
</dbReference>
<evidence type="ECO:0000256" key="7">
    <source>
        <dbReference type="ARBA" id="ARBA00023242"/>
    </source>
</evidence>
<keyword evidence="12" id="KW-1185">Reference proteome</keyword>
<feature type="compositionally biased region" description="Basic and acidic residues" evidence="10">
    <location>
        <begin position="16"/>
        <end position="25"/>
    </location>
</feature>
<dbReference type="FunFam" id="2.130.10.10:FF:000034">
    <property type="entry name" value="Pre-mRNA-processing factor 17, putative"/>
    <property type="match status" value="1"/>
</dbReference>
<dbReference type="PROSITE" id="PS00678">
    <property type="entry name" value="WD_REPEATS_1"/>
    <property type="match status" value="1"/>
</dbReference>
<evidence type="ECO:0000256" key="3">
    <source>
        <dbReference type="ARBA" id="ARBA00022664"/>
    </source>
</evidence>
<comment type="subcellular location">
    <subcellularLocation>
        <location evidence="1">Nucleus</location>
    </subcellularLocation>
</comment>
<dbReference type="AlphaFoldDB" id="A0A3G2S697"/>
<dbReference type="PRINTS" id="PR00320">
    <property type="entry name" value="GPROTEINBRPT"/>
</dbReference>
<dbReference type="GO" id="GO:0000398">
    <property type="term" value="P:mRNA splicing, via spliceosome"/>
    <property type="evidence" value="ECO:0007669"/>
    <property type="project" value="InterPro"/>
</dbReference>
<feature type="repeat" description="WD" evidence="9">
    <location>
        <begin position="334"/>
        <end position="375"/>
    </location>
</feature>
<dbReference type="SUPFAM" id="SSF50978">
    <property type="entry name" value="WD40 repeat-like"/>
    <property type="match status" value="1"/>
</dbReference>
<organism evidence="11 12">
    <name type="scientific">Malassezia restricta (strain ATCC 96810 / NBRC 103918 / CBS 7877)</name>
    <name type="common">Seborrheic dermatitis infection agent</name>
    <dbReference type="NCBI Taxonomy" id="425264"/>
    <lineage>
        <taxon>Eukaryota</taxon>
        <taxon>Fungi</taxon>
        <taxon>Dikarya</taxon>
        <taxon>Basidiomycota</taxon>
        <taxon>Ustilaginomycotina</taxon>
        <taxon>Malasseziomycetes</taxon>
        <taxon>Malasseziales</taxon>
        <taxon>Malasseziaceae</taxon>
        <taxon>Malassezia</taxon>
    </lineage>
</organism>
<dbReference type="InterPro" id="IPR036322">
    <property type="entry name" value="WD40_repeat_dom_sf"/>
</dbReference>
<protein>
    <recommendedName>
        <fullName evidence="8">Pre-mRNA-processing factor 17</fullName>
    </recommendedName>
</protein>
<sequence length="581" mass="64652">MDALVAYRSESEGEDDVRPQRVHEELESDSEDERADSNDAFGLHRAQSPERSVAPAPCFQASAAPDVQVAESSVIPHAEPQAAPTITRTLTGTVEATTMSDFDFRNQQRTFDLYGYARNPSEFAATSQAFVGDLSAAKSTGGASFAEMRGSSADARQASRAMRRKRKGRAGDASIADGEGAYLGPWGGWEDEAPKTEFVPAPDVPVGPTDEEIRAAQAAAEKRRKDAAAIERRRQLDMAHGTEKSIFHGHSMYDYQGRTYMHVPTDTDVNLRGEPGDVESFLPEYCIHTFTGHTKGITALRLFPQSGHLLLSASMDTKIKLWDMYHEGHCLRTFLGHSNAVRDITFSNDGRRFLSAGYDEQIKLWDTETGACLAAQSFHGVPVCVRFHPDQQHVFLAGMDDRRIVQFDLNADQITQEYNEHQGAVNTITFVDMNRRFVSTSDDKSLRAWDYDIPVPIKLVADPLMHSMPSVTLHPSHRWLACQTMNNSISVFSAENFKARKKAFRGHTTAGFACQVGFSPDGRFLSSGDSQGDMVFWDWKSGHQLKRLHTHKDVVIAHEWLPHETSKIVTGSWDGLIKLWT</sequence>
<feature type="region of interest" description="Disordered" evidence="10">
    <location>
        <begin position="148"/>
        <end position="177"/>
    </location>
</feature>
<evidence type="ECO:0000256" key="4">
    <source>
        <dbReference type="ARBA" id="ARBA00022728"/>
    </source>
</evidence>
<accession>A0A3G2S697</accession>
<evidence type="ECO:0000256" key="5">
    <source>
        <dbReference type="ARBA" id="ARBA00022737"/>
    </source>
</evidence>
<evidence type="ECO:0000256" key="2">
    <source>
        <dbReference type="ARBA" id="ARBA00022574"/>
    </source>
</evidence>
<evidence type="ECO:0000256" key="1">
    <source>
        <dbReference type="ARBA" id="ARBA00004123"/>
    </source>
</evidence>
<evidence type="ECO:0000256" key="6">
    <source>
        <dbReference type="ARBA" id="ARBA00023187"/>
    </source>
</evidence>
<keyword evidence="6" id="KW-0508">mRNA splicing</keyword>
<feature type="repeat" description="WD" evidence="9">
    <location>
        <begin position="290"/>
        <end position="324"/>
    </location>
</feature>
<dbReference type="InterPro" id="IPR015943">
    <property type="entry name" value="WD40/YVTN_repeat-like_dom_sf"/>
</dbReference>
<dbReference type="Gene3D" id="2.130.10.10">
    <property type="entry name" value="YVTN repeat-like/Quinoprotein amine dehydrogenase"/>
    <property type="match status" value="1"/>
</dbReference>
<dbReference type="VEuPathDB" id="FungiDB:DNF11_1889"/>
<name>A0A3G2S697_MALR7</name>